<reference evidence="2" key="1">
    <citation type="submission" date="2022-03" db="EMBL/GenBank/DDBJ databases">
        <authorList>
            <person name="Alioto T."/>
            <person name="Alioto T."/>
            <person name="Gomez Garrido J."/>
        </authorList>
    </citation>
    <scope>NUCLEOTIDE SEQUENCE</scope>
</reference>
<dbReference type="AlphaFoldDB" id="A0AAD1RSB7"/>
<organism evidence="2 3">
    <name type="scientific">Pelobates cultripes</name>
    <name type="common">Western spadefoot toad</name>
    <dbReference type="NCBI Taxonomy" id="61616"/>
    <lineage>
        <taxon>Eukaryota</taxon>
        <taxon>Metazoa</taxon>
        <taxon>Chordata</taxon>
        <taxon>Craniata</taxon>
        <taxon>Vertebrata</taxon>
        <taxon>Euteleostomi</taxon>
        <taxon>Amphibia</taxon>
        <taxon>Batrachia</taxon>
        <taxon>Anura</taxon>
        <taxon>Pelobatoidea</taxon>
        <taxon>Pelobatidae</taxon>
        <taxon>Pelobates</taxon>
    </lineage>
</organism>
<dbReference type="EMBL" id="OW240914">
    <property type="protein sequence ID" value="CAH2277278.1"/>
    <property type="molecule type" value="Genomic_DNA"/>
</dbReference>
<accession>A0AAD1RSB7</accession>
<evidence type="ECO:0000313" key="3">
    <source>
        <dbReference type="Proteomes" id="UP001295444"/>
    </source>
</evidence>
<dbReference type="Gene3D" id="3.30.70.1820">
    <property type="entry name" value="L1 transposable element, RRM domain"/>
    <property type="match status" value="1"/>
</dbReference>
<dbReference type="PANTHER" id="PTHR11505">
    <property type="entry name" value="L1 TRANSPOSABLE ELEMENT-RELATED"/>
    <property type="match status" value="1"/>
</dbReference>
<gene>
    <name evidence="2" type="ORF">PECUL_23A025757</name>
</gene>
<evidence type="ECO:0000256" key="1">
    <source>
        <dbReference type="SAM" id="Coils"/>
    </source>
</evidence>
<keyword evidence="1" id="KW-0175">Coiled coil</keyword>
<proteinExistence type="predicted"/>
<sequence>METKVDNIVDAHNQAIDRIQALETQLAKYKEKLMDLEDRSRRSNLRLQGTRFFKALLPDIPVDMLLLDRLYRVPKPKHIAASLPRDTLLKAHYFHVKELILHSSRTAKDSPPEFTKVRVFADISAATLRHRRSSKKLQRSSESIVYLTAGDSLSA</sequence>
<dbReference type="InterPro" id="IPR004244">
    <property type="entry name" value="Transposase_22"/>
</dbReference>
<feature type="coiled-coil region" evidence="1">
    <location>
        <begin position="5"/>
        <end position="46"/>
    </location>
</feature>
<dbReference type="Proteomes" id="UP001295444">
    <property type="component" value="Chromosome 03"/>
</dbReference>
<keyword evidence="3" id="KW-1185">Reference proteome</keyword>
<evidence type="ECO:0000313" key="2">
    <source>
        <dbReference type="EMBL" id="CAH2277278.1"/>
    </source>
</evidence>
<protein>
    <submittedName>
        <fullName evidence="2">Uncharacterized protein</fullName>
    </submittedName>
</protein>
<name>A0AAD1RSB7_PELCU</name>